<accession>A0AAV7QZH5</accession>
<dbReference type="AlphaFoldDB" id="A0AAV7QZH5"/>
<feature type="region of interest" description="Disordered" evidence="1">
    <location>
        <begin position="1"/>
        <end position="45"/>
    </location>
</feature>
<name>A0AAV7QZH5_PLEWA</name>
<comment type="caution">
    <text evidence="2">The sequence shown here is derived from an EMBL/GenBank/DDBJ whole genome shotgun (WGS) entry which is preliminary data.</text>
</comment>
<dbReference type="Proteomes" id="UP001066276">
    <property type="component" value="Chromosome 6"/>
</dbReference>
<gene>
    <name evidence="2" type="ORF">NDU88_010864</name>
</gene>
<reference evidence="2" key="1">
    <citation type="journal article" date="2022" name="bioRxiv">
        <title>Sequencing and chromosome-scale assembly of the giantPleurodeles waltlgenome.</title>
        <authorList>
            <person name="Brown T."/>
            <person name="Elewa A."/>
            <person name="Iarovenko S."/>
            <person name="Subramanian E."/>
            <person name="Araus A.J."/>
            <person name="Petzold A."/>
            <person name="Susuki M."/>
            <person name="Suzuki K.-i.T."/>
            <person name="Hayashi T."/>
            <person name="Toyoda A."/>
            <person name="Oliveira C."/>
            <person name="Osipova E."/>
            <person name="Leigh N.D."/>
            <person name="Simon A."/>
            <person name="Yun M.H."/>
        </authorList>
    </citation>
    <scope>NUCLEOTIDE SEQUENCE</scope>
    <source>
        <strain evidence="2">20211129_DDA</strain>
        <tissue evidence="2">Liver</tissue>
    </source>
</reference>
<sequence length="66" mass="7371">MFKVYAEENPSGSLTQTGYARSPKDDANEELKPTAKDADDQRAQVGKKVWGEEHWNAKCCTSAMHI</sequence>
<evidence type="ECO:0000313" key="2">
    <source>
        <dbReference type="EMBL" id="KAJ1144566.1"/>
    </source>
</evidence>
<evidence type="ECO:0000313" key="3">
    <source>
        <dbReference type="Proteomes" id="UP001066276"/>
    </source>
</evidence>
<evidence type="ECO:0000256" key="1">
    <source>
        <dbReference type="SAM" id="MobiDB-lite"/>
    </source>
</evidence>
<feature type="compositionally biased region" description="Polar residues" evidence="1">
    <location>
        <begin position="10"/>
        <end position="19"/>
    </location>
</feature>
<proteinExistence type="predicted"/>
<organism evidence="2 3">
    <name type="scientific">Pleurodeles waltl</name>
    <name type="common">Iberian ribbed newt</name>
    <dbReference type="NCBI Taxonomy" id="8319"/>
    <lineage>
        <taxon>Eukaryota</taxon>
        <taxon>Metazoa</taxon>
        <taxon>Chordata</taxon>
        <taxon>Craniata</taxon>
        <taxon>Vertebrata</taxon>
        <taxon>Euteleostomi</taxon>
        <taxon>Amphibia</taxon>
        <taxon>Batrachia</taxon>
        <taxon>Caudata</taxon>
        <taxon>Salamandroidea</taxon>
        <taxon>Salamandridae</taxon>
        <taxon>Pleurodelinae</taxon>
        <taxon>Pleurodeles</taxon>
    </lineage>
</organism>
<feature type="compositionally biased region" description="Basic and acidic residues" evidence="1">
    <location>
        <begin position="22"/>
        <end position="42"/>
    </location>
</feature>
<dbReference type="EMBL" id="JANPWB010000010">
    <property type="protein sequence ID" value="KAJ1144566.1"/>
    <property type="molecule type" value="Genomic_DNA"/>
</dbReference>
<keyword evidence="3" id="KW-1185">Reference proteome</keyword>
<protein>
    <submittedName>
        <fullName evidence="2">Uncharacterized protein</fullName>
    </submittedName>
</protein>